<sequence length="84" mass="9398">MTDHPSCSNQHAVIQFRKIPLAFTAGLDGPKFVIRPYVIDLNSTNGTILNGVPIEGSRFVELKHKDIIQFGLSSREYILLKSEN</sequence>
<keyword evidence="3" id="KW-1185">Reference proteome</keyword>
<dbReference type="GeneID" id="25261186"/>
<dbReference type="VEuPathDB" id="MicrosporidiaDB:DI09_9p340"/>
<dbReference type="SUPFAM" id="SSF49879">
    <property type="entry name" value="SMAD/FHA domain"/>
    <property type="match status" value="1"/>
</dbReference>
<dbReference type="PROSITE" id="PS50006">
    <property type="entry name" value="FHA_DOMAIN"/>
    <property type="match status" value="1"/>
</dbReference>
<dbReference type="InterPro" id="IPR050923">
    <property type="entry name" value="Cell_Proc_Reg/RNA_Proc"/>
</dbReference>
<evidence type="ECO:0000313" key="2">
    <source>
        <dbReference type="EMBL" id="KGG49951.1"/>
    </source>
</evidence>
<dbReference type="Pfam" id="PF00498">
    <property type="entry name" value="FHA"/>
    <property type="match status" value="1"/>
</dbReference>
<organism evidence="2 3">
    <name type="scientific">Mitosporidium daphniae</name>
    <dbReference type="NCBI Taxonomy" id="1485682"/>
    <lineage>
        <taxon>Eukaryota</taxon>
        <taxon>Fungi</taxon>
        <taxon>Fungi incertae sedis</taxon>
        <taxon>Microsporidia</taxon>
        <taxon>Mitosporidium</taxon>
    </lineage>
</organism>
<feature type="domain" description="FHA" evidence="1">
    <location>
        <begin position="1"/>
        <end position="54"/>
    </location>
</feature>
<dbReference type="InterPro" id="IPR008984">
    <property type="entry name" value="SMAD_FHA_dom_sf"/>
</dbReference>
<protein>
    <recommendedName>
        <fullName evidence="1">FHA domain-containing protein</fullName>
    </recommendedName>
</protein>
<dbReference type="InterPro" id="IPR000253">
    <property type="entry name" value="FHA_dom"/>
</dbReference>
<evidence type="ECO:0000259" key="1">
    <source>
        <dbReference type="PROSITE" id="PS50006"/>
    </source>
</evidence>
<accession>A0A098VQG9</accession>
<dbReference type="EMBL" id="JMKJ01000612">
    <property type="protein sequence ID" value="KGG49951.1"/>
    <property type="molecule type" value="Genomic_DNA"/>
</dbReference>
<name>A0A098VQG9_9MICR</name>
<dbReference type="AlphaFoldDB" id="A0A098VQG9"/>
<dbReference type="OrthoDB" id="444265at2759"/>
<evidence type="ECO:0000313" key="3">
    <source>
        <dbReference type="Proteomes" id="UP000029725"/>
    </source>
</evidence>
<dbReference type="Gene3D" id="2.60.200.20">
    <property type="match status" value="1"/>
</dbReference>
<comment type="caution">
    <text evidence="2">The sequence shown here is derived from an EMBL/GenBank/DDBJ whole genome shotgun (WGS) entry which is preliminary data.</text>
</comment>
<gene>
    <name evidence="2" type="ORF">DI09_9p340</name>
</gene>
<reference evidence="2 3" key="1">
    <citation type="submission" date="2014-04" db="EMBL/GenBank/DDBJ databases">
        <title>A new species of microsporidia sheds light on the evolution of extreme parasitism.</title>
        <authorList>
            <person name="Haag K.L."/>
            <person name="James T.Y."/>
            <person name="Larsson R."/>
            <person name="Schaer T.M."/>
            <person name="Refardt D."/>
            <person name="Pombert J.-F."/>
            <person name="Ebert D."/>
        </authorList>
    </citation>
    <scope>NUCLEOTIDE SEQUENCE [LARGE SCALE GENOMIC DNA]</scope>
    <source>
        <strain evidence="2 3">UGP3</strain>
        <tissue evidence="2">Spores</tissue>
    </source>
</reference>
<proteinExistence type="predicted"/>
<dbReference type="RefSeq" id="XP_013236378.1">
    <property type="nucleotide sequence ID" value="XM_013380924.1"/>
</dbReference>
<dbReference type="HOGENOM" id="CLU_022457_3_0_1"/>
<dbReference type="PANTHER" id="PTHR23308">
    <property type="entry name" value="NUCLEAR INHIBITOR OF PROTEIN PHOSPHATASE-1"/>
    <property type="match status" value="1"/>
</dbReference>
<dbReference type="Proteomes" id="UP000029725">
    <property type="component" value="Unassembled WGS sequence"/>
</dbReference>